<dbReference type="Proteomes" id="UP000002588">
    <property type="component" value="Chromosome"/>
</dbReference>
<keyword evidence="4" id="KW-0408">Iron</keyword>
<accession>A1K212</accession>
<evidence type="ECO:0000256" key="3">
    <source>
        <dbReference type="ARBA" id="ARBA00022723"/>
    </source>
</evidence>
<gene>
    <name evidence="7" type="ordered locus">azo0250</name>
</gene>
<name>A1K212_AZOSB</name>
<evidence type="ECO:0000256" key="5">
    <source>
        <dbReference type="ARBA" id="ARBA00023014"/>
    </source>
</evidence>
<dbReference type="Pfam" id="PF00175">
    <property type="entry name" value="NAD_binding_1"/>
    <property type="match status" value="1"/>
</dbReference>
<dbReference type="PANTHER" id="PTHR47354:SF1">
    <property type="entry name" value="CARNITINE MONOOXYGENASE REDUCTASE SUBUNIT"/>
    <property type="match status" value="1"/>
</dbReference>
<dbReference type="PRINTS" id="PR00409">
    <property type="entry name" value="PHDIOXRDTASE"/>
</dbReference>
<dbReference type="AlphaFoldDB" id="A1K212"/>
<protein>
    <submittedName>
        <fullName evidence="7">Hypothetical flavodoxin reductase</fullName>
    </submittedName>
</protein>
<dbReference type="GO" id="GO:0051537">
    <property type="term" value="F:2 iron, 2 sulfur cluster binding"/>
    <property type="evidence" value="ECO:0007669"/>
    <property type="project" value="UniProtKB-KW"/>
</dbReference>
<feature type="domain" description="FAD-binding FR-type" evidence="6">
    <location>
        <begin position="12"/>
        <end position="113"/>
    </location>
</feature>
<dbReference type="CDD" id="cd06185">
    <property type="entry name" value="PDR_like"/>
    <property type="match status" value="1"/>
</dbReference>
<dbReference type="Gene3D" id="3.40.50.80">
    <property type="entry name" value="Nucleotide-binding domain of ferredoxin-NADP reductase (FNR) module"/>
    <property type="match status" value="1"/>
</dbReference>
<dbReference type="RefSeq" id="WP_011763985.1">
    <property type="nucleotide sequence ID" value="NC_008702.1"/>
</dbReference>
<dbReference type="HOGENOM" id="CLU_003827_17_0_4"/>
<dbReference type="InterPro" id="IPR039261">
    <property type="entry name" value="FNR_nucleotide-bd"/>
</dbReference>
<dbReference type="KEGG" id="aoa:dqs_0263"/>
<keyword evidence="5" id="KW-0411">Iron-sulfur</keyword>
<dbReference type="EMBL" id="AM406670">
    <property type="protein sequence ID" value="CAL92867.1"/>
    <property type="molecule type" value="Genomic_DNA"/>
</dbReference>
<dbReference type="InterPro" id="IPR017938">
    <property type="entry name" value="Riboflavin_synthase-like_b-brl"/>
</dbReference>
<dbReference type="InterPro" id="IPR017927">
    <property type="entry name" value="FAD-bd_FR_type"/>
</dbReference>
<evidence type="ECO:0000256" key="4">
    <source>
        <dbReference type="ARBA" id="ARBA00023004"/>
    </source>
</evidence>
<evidence type="ECO:0000256" key="1">
    <source>
        <dbReference type="ARBA" id="ARBA00022630"/>
    </source>
</evidence>
<keyword evidence="3" id="KW-0479">Metal-binding</keyword>
<dbReference type="PANTHER" id="PTHR47354">
    <property type="entry name" value="NADH OXIDOREDUCTASE HCR"/>
    <property type="match status" value="1"/>
</dbReference>
<dbReference type="KEGG" id="azo:azo0250"/>
<dbReference type="InterPro" id="IPR050415">
    <property type="entry name" value="MRET"/>
</dbReference>
<keyword evidence="1" id="KW-0285">Flavoprotein</keyword>
<evidence type="ECO:0000256" key="2">
    <source>
        <dbReference type="ARBA" id="ARBA00022714"/>
    </source>
</evidence>
<dbReference type="GO" id="GO:0016491">
    <property type="term" value="F:oxidoreductase activity"/>
    <property type="evidence" value="ECO:0007669"/>
    <property type="project" value="InterPro"/>
</dbReference>
<dbReference type="PROSITE" id="PS51384">
    <property type="entry name" value="FAD_FR"/>
    <property type="match status" value="1"/>
</dbReference>
<keyword evidence="2" id="KW-0001">2Fe-2S</keyword>
<dbReference type="eggNOG" id="COG1018">
    <property type="taxonomic scope" value="Bacteria"/>
</dbReference>
<evidence type="ECO:0000313" key="8">
    <source>
        <dbReference type="Proteomes" id="UP000002588"/>
    </source>
</evidence>
<evidence type="ECO:0000259" key="6">
    <source>
        <dbReference type="PROSITE" id="PS51384"/>
    </source>
</evidence>
<dbReference type="SUPFAM" id="SSF63380">
    <property type="entry name" value="Riboflavin synthase domain-like"/>
    <property type="match status" value="1"/>
</dbReference>
<dbReference type="STRING" id="62928.azo0250"/>
<dbReference type="SUPFAM" id="SSF52343">
    <property type="entry name" value="Ferredoxin reductase-like, C-terminal NADP-linked domain"/>
    <property type="match status" value="1"/>
</dbReference>
<reference evidence="7 8" key="1">
    <citation type="journal article" date="2006" name="Nat. Biotechnol.">
        <title>Complete genome of the mutualistic, N2-fixing grass endophyte Azoarcus sp. strain BH72.</title>
        <authorList>
            <person name="Krause A."/>
            <person name="Ramakumar A."/>
            <person name="Bartels D."/>
            <person name="Battistoni F."/>
            <person name="Bekel T."/>
            <person name="Boch J."/>
            <person name="Boehm M."/>
            <person name="Friedrich F."/>
            <person name="Hurek T."/>
            <person name="Krause L."/>
            <person name="Linke B."/>
            <person name="McHardy A.C."/>
            <person name="Sarkar A."/>
            <person name="Schneiker S."/>
            <person name="Syed A.A."/>
            <person name="Thauer R."/>
            <person name="Vorhoelter F.-J."/>
            <person name="Weidner S."/>
            <person name="Puehler A."/>
            <person name="Reinhold-Hurek B."/>
            <person name="Kaiser O."/>
            <person name="Goesmann A."/>
        </authorList>
    </citation>
    <scope>NUCLEOTIDE SEQUENCE [LARGE SCALE GENOMIC DNA]</scope>
    <source>
        <strain evidence="7 8">BH72</strain>
    </source>
</reference>
<dbReference type="Gene3D" id="2.40.30.10">
    <property type="entry name" value="Translation factors"/>
    <property type="match status" value="1"/>
</dbReference>
<sequence length="242" mass="25386">MSASMPSRPPPSDRIPVRVRSVRDEARDIRSLEFEAVRGGDLPPWPPGAHVLVYPPACPPRAYALCSLPGEAATYRIAVRRDAGTGNTPAQLHALHPGDQLAVSAPHSSFALDEGAERHLLVAGGIGIAPLLSMFRALERGGAEAELHYFARSEDDAAFLAELEGARARGTLHCHFGLSGGATAARLQDLFATAAQRPGAGAGLAIYTCGPAGLMRAVDVAAAANLHAAQLRQQHFGPTLDQ</sequence>
<keyword evidence="8" id="KW-1185">Reference proteome</keyword>
<proteinExistence type="predicted"/>
<evidence type="ECO:0000313" key="7">
    <source>
        <dbReference type="EMBL" id="CAL92867.1"/>
    </source>
</evidence>
<dbReference type="InterPro" id="IPR001433">
    <property type="entry name" value="OxRdtase_FAD/NAD-bd"/>
</dbReference>
<dbReference type="GO" id="GO:0046872">
    <property type="term" value="F:metal ion binding"/>
    <property type="evidence" value="ECO:0007669"/>
    <property type="project" value="UniProtKB-KW"/>
</dbReference>
<organism evidence="7 8">
    <name type="scientific">Azoarcus sp. (strain BH72)</name>
    <dbReference type="NCBI Taxonomy" id="418699"/>
    <lineage>
        <taxon>Bacteria</taxon>
        <taxon>Pseudomonadati</taxon>
        <taxon>Pseudomonadota</taxon>
        <taxon>Betaproteobacteria</taxon>
        <taxon>Rhodocyclales</taxon>
        <taxon>Zoogloeaceae</taxon>
        <taxon>Azoarcus</taxon>
    </lineage>
</organism>